<organism evidence="1 2">
    <name type="scientific">Discostella pseudostelligera</name>
    <dbReference type="NCBI Taxonomy" id="259834"/>
    <lineage>
        <taxon>Eukaryota</taxon>
        <taxon>Sar</taxon>
        <taxon>Stramenopiles</taxon>
        <taxon>Ochrophyta</taxon>
        <taxon>Bacillariophyta</taxon>
        <taxon>Coscinodiscophyceae</taxon>
        <taxon>Thalassiosirophycidae</taxon>
        <taxon>Stephanodiscales</taxon>
        <taxon>Stephanodiscaceae</taxon>
        <taxon>Discostella</taxon>
    </lineage>
</organism>
<dbReference type="AlphaFoldDB" id="A0ABD3NCE8"/>
<reference evidence="1 2" key="1">
    <citation type="submission" date="2024-10" db="EMBL/GenBank/DDBJ databases">
        <title>Updated reference genomes for cyclostephanoid diatoms.</title>
        <authorList>
            <person name="Roberts W.R."/>
            <person name="Alverson A.J."/>
        </authorList>
    </citation>
    <scope>NUCLEOTIDE SEQUENCE [LARGE SCALE GENOMIC DNA]</scope>
    <source>
        <strain evidence="1 2">AJA232-27</strain>
    </source>
</reference>
<proteinExistence type="predicted"/>
<evidence type="ECO:0000313" key="2">
    <source>
        <dbReference type="Proteomes" id="UP001530293"/>
    </source>
</evidence>
<name>A0ABD3NCE8_9STRA</name>
<protein>
    <recommendedName>
        <fullName evidence="3">Peptidase M16 N-terminal domain-containing protein</fullName>
    </recommendedName>
</protein>
<gene>
    <name evidence="1" type="ORF">ACHAWU_003590</name>
</gene>
<dbReference type="EMBL" id="JALLBG020000043">
    <property type="protein sequence ID" value="KAL3770370.1"/>
    <property type="molecule type" value="Genomic_DNA"/>
</dbReference>
<dbReference type="SUPFAM" id="SSF63411">
    <property type="entry name" value="LuxS/MPP-like metallohydrolase"/>
    <property type="match status" value="1"/>
</dbReference>
<dbReference type="InterPro" id="IPR011249">
    <property type="entry name" value="Metalloenz_LuxS/M16"/>
</dbReference>
<dbReference type="PANTHER" id="PTHR43016:SF16">
    <property type="entry name" value="METALLOPROTEASE, PUTATIVE (AFU_ORTHOLOGUE AFUA_4G07610)-RELATED"/>
    <property type="match status" value="1"/>
</dbReference>
<evidence type="ECO:0008006" key="3">
    <source>
        <dbReference type="Google" id="ProtNLM"/>
    </source>
</evidence>
<comment type="caution">
    <text evidence="1">The sequence shown here is derived from an EMBL/GenBank/DDBJ whole genome shotgun (WGS) entry which is preliminary data.</text>
</comment>
<dbReference type="Gene3D" id="3.30.830.10">
    <property type="entry name" value="Metalloenzyme, LuxS/M16 peptidase-like"/>
    <property type="match status" value="1"/>
</dbReference>
<evidence type="ECO:0000313" key="1">
    <source>
        <dbReference type="EMBL" id="KAL3770370.1"/>
    </source>
</evidence>
<dbReference type="Proteomes" id="UP001530293">
    <property type="component" value="Unassembled WGS sequence"/>
</dbReference>
<accession>A0ABD3NCE8</accession>
<keyword evidence="2" id="KW-1185">Reference proteome</keyword>
<sequence>MADTNTTSSPDIDASFSLWRRDTSSVSVTVTTSIQAGPKSGTEWFVTTSSSFAILGKDTSNQRSSSGIVSYRSPATSLRGLVVTTDEPICSLHIVLSTESNGGGGPTTSEINGSGNDVDHQTATAAAATTGESTTTAVVGGAWHHPDDGLPHTLEHLVFLGSQTHPHKGVLDKLANRCMADGTNAWTATDHRNTRDS</sequence>
<dbReference type="PANTHER" id="PTHR43016">
    <property type="entry name" value="PRESEQUENCE PROTEASE"/>
    <property type="match status" value="1"/>
</dbReference>